<dbReference type="InterPro" id="IPR021251">
    <property type="entry name" value="DUF2793"/>
</dbReference>
<evidence type="ECO:0000313" key="1">
    <source>
        <dbReference type="EMBL" id="ASR51353.1"/>
    </source>
</evidence>
<gene>
    <name evidence="1" type="ORF">B5J99_07660</name>
</gene>
<dbReference type="EMBL" id="CP020083">
    <property type="protein sequence ID" value="ASR51353.1"/>
    <property type="molecule type" value="Genomic_DNA"/>
</dbReference>
<dbReference type="Proteomes" id="UP000258016">
    <property type="component" value="Chromosome"/>
</dbReference>
<accession>A0ABN5B536</accession>
<evidence type="ECO:0008006" key="3">
    <source>
        <dbReference type="Google" id="ProtNLM"/>
    </source>
</evidence>
<organism evidence="1 2">
    <name type="scientific">Blastomonas fulva</name>
    <dbReference type="NCBI Taxonomy" id="1550728"/>
    <lineage>
        <taxon>Bacteria</taxon>
        <taxon>Pseudomonadati</taxon>
        <taxon>Pseudomonadota</taxon>
        <taxon>Alphaproteobacteria</taxon>
        <taxon>Sphingomonadales</taxon>
        <taxon>Sphingomonadaceae</taxon>
        <taxon>Blastomonas</taxon>
    </lineage>
</organism>
<protein>
    <recommendedName>
        <fullName evidence="3">DUF2793 domain-containing protein</fullName>
    </recommendedName>
</protein>
<dbReference type="Pfam" id="PF10983">
    <property type="entry name" value="DUF2793"/>
    <property type="match status" value="1"/>
</dbReference>
<keyword evidence="2" id="KW-1185">Reference proteome</keyword>
<sequence>MLAAQAQKELTHNEALVVIDALLGGCIEGVASDPGTVAAEQGRAWVVGPSPSGIWADRESHIAISTAGGWRFAPPLESMRIYDRADGGMRRFDGSEWLGAEAIADPAGGAVVDAEARIALTALLAALREFGLVAAT</sequence>
<reference evidence="1 2" key="1">
    <citation type="submission" date="2017-03" db="EMBL/GenBank/DDBJ databases">
        <title>Complete genome sequence of Blastomonas fulva degrading microcsystin LR.</title>
        <authorList>
            <person name="Lee H.-g."/>
            <person name="Jin L."/>
            <person name="oh H.-M."/>
        </authorList>
    </citation>
    <scope>NUCLEOTIDE SEQUENCE [LARGE SCALE GENOMIC DNA]</scope>
    <source>
        <strain evidence="1 2">T2</strain>
    </source>
</reference>
<proteinExistence type="predicted"/>
<evidence type="ECO:0000313" key="2">
    <source>
        <dbReference type="Proteomes" id="UP000258016"/>
    </source>
</evidence>
<name>A0ABN5B536_9SPHN</name>